<dbReference type="Proteomes" id="UP000030701">
    <property type="component" value="Unassembled WGS sequence"/>
</dbReference>
<gene>
    <name evidence="1" type="ORF">FOTG_19155</name>
</gene>
<evidence type="ECO:0000313" key="1">
    <source>
        <dbReference type="EMBL" id="EXM12344.1"/>
    </source>
</evidence>
<dbReference type="EMBL" id="KK035648">
    <property type="protein sequence ID" value="EXM12344.1"/>
    <property type="molecule type" value="Genomic_DNA"/>
</dbReference>
<protein>
    <submittedName>
        <fullName evidence="1">Uncharacterized protein</fullName>
    </submittedName>
</protein>
<dbReference type="AlphaFoldDB" id="X0KFJ7"/>
<dbReference type="HOGENOM" id="CLU_2904257_0_0_1"/>
<proteinExistence type="predicted"/>
<organism evidence="1">
    <name type="scientific">Fusarium oxysporum f. sp. vasinfectum 25433</name>
    <dbReference type="NCBI Taxonomy" id="1089449"/>
    <lineage>
        <taxon>Eukaryota</taxon>
        <taxon>Fungi</taxon>
        <taxon>Dikarya</taxon>
        <taxon>Ascomycota</taxon>
        <taxon>Pezizomycotina</taxon>
        <taxon>Sordariomycetes</taxon>
        <taxon>Hypocreomycetidae</taxon>
        <taxon>Hypocreales</taxon>
        <taxon>Nectriaceae</taxon>
        <taxon>Fusarium</taxon>
        <taxon>Fusarium oxysporum species complex</taxon>
    </lineage>
</organism>
<reference evidence="1" key="1">
    <citation type="submission" date="2011-11" db="EMBL/GenBank/DDBJ databases">
        <title>The Genome Sequence of Fusarium oxysporum Cotton.</title>
        <authorList>
            <consortium name="The Broad Institute Genome Sequencing Platform"/>
            <person name="Ma L.-J."/>
            <person name="Gale L.R."/>
            <person name="Schwartz D.C."/>
            <person name="Zhou S."/>
            <person name="Corby-Kistler H."/>
            <person name="Young S.K."/>
            <person name="Zeng Q."/>
            <person name="Gargeya S."/>
            <person name="Fitzgerald M."/>
            <person name="Haas B."/>
            <person name="Abouelleil A."/>
            <person name="Alvarado L."/>
            <person name="Arachchi H.M."/>
            <person name="Berlin A."/>
            <person name="Brown A."/>
            <person name="Chapman S.B."/>
            <person name="Chen Z."/>
            <person name="Dunbar C."/>
            <person name="Freedman E."/>
            <person name="Gearin G."/>
            <person name="Goldberg J."/>
            <person name="Griggs A."/>
            <person name="Gujja S."/>
            <person name="Heiman D."/>
            <person name="Howarth C."/>
            <person name="Larson L."/>
            <person name="Lui A."/>
            <person name="MacDonald P.J.P."/>
            <person name="Montmayeur A."/>
            <person name="Murphy C."/>
            <person name="Neiman D."/>
            <person name="Pearson M."/>
            <person name="Priest M."/>
            <person name="Roberts A."/>
            <person name="Saif S."/>
            <person name="Shea T."/>
            <person name="Shenoy N."/>
            <person name="Sisk P."/>
            <person name="Stolte C."/>
            <person name="Sykes S."/>
            <person name="Wortman J."/>
            <person name="Nusbaum C."/>
            <person name="Birren B."/>
        </authorList>
    </citation>
    <scope>NUCLEOTIDE SEQUENCE [LARGE SCALE GENOMIC DNA]</scope>
    <source>
        <strain evidence="1">25433</strain>
    </source>
</reference>
<reference evidence="1" key="2">
    <citation type="submission" date="2014-03" db="EMBL/GenBank/DDBJ databases">
        <title>The Genome Annotation of Fusarium oxysporum Cotton.</title>
        <authorList>
            <consortium name="The Broad Institute Genomics Platform"/>
            <person name="Ma L.-J."/>
            <person name="Corby-Kistler H."/>
            <person name="Broz K."/>
            <person name="Gale L.R."/>
            <person name="Jonkers W."/>
            <person name="O'Donnell K."/>
            <person name="Ploetz R."/>
            <person name="Steinberg C."/>
            <person name="Schwartz D.C."/>
            <person name="VanEtten H."/>
            <person name="Zhou S."/>
            <person name="Young S.K."/>
            <person name="Zeng Q."/>
            <person name="Gargeya S."/>
            <person name="Fitzgerald M."/>
            <person name="Abouelleil A."/>
            <person name="Alvarado L."/>
            <person name="Chapman S.B."/>
            <person name="Gainer-Dewar J."/>
            <person name="Goldberg J."/>
            <person name="Griggs A."/>
            <person name="Gujja S."/>
            <person name="Hansen M."/>
            <person name="Howarth C."/>
            <person name="Imamovic A."/>
            <person name="Ireland A."/>
            <person name="Larimer J."/>
            <person name="McCowan C."/>
            <person name="Murphy C."/>
            <person name="Pearson M."/>
            <person name="Poon T.W."/>
            <person name="Priest M."/>
            <person name="Roberts A."/>
            <person name="Saif S."/>
            <person name="Shea T."/>
            <person name="Sykes S."/>
            <person name="Wortman J."/>
            <person name="Nusbaum C."/>
            <person name="Birren B."/>
        </authorList>
    </citation>
    <scope>NUCLEOTIDE SEQUENCE</scope>
    <source>
        <strain evidence="1">25433</strain>
    </source>
</reference>
<sequence length="62" mass="6884">MQNLTALCRTQSTGWRNSMIMRSHLCSLEAQPPSRYPFSTALSVVGGAWLQSFFCHISPPIA</sequence>
<accession>X0KFJ7</accession>
<name>X0KFJ7_FUSOX</name>